<evidence type="ECO:0000259" key="3">
    <source>
        <dbReference type="Pfam" id="PF20737"/>
    </source>
</evidence>
<name>A0ABZ2YBF2_9BACT</name>
<dbReference type="InterPro" id="IPR049046">
    <property type="entry name" value="Beta-AFase-like_GH127_middle"/>
</dbReference>
<evidence type="ECO:0000259" key="1">
    <source>
        <dbReference type="Pfam" id="PF07944"/>
    </source>
</evidence>
<sequence>MSRTFVVDTTKSKHVRLHPVSISSVKLTEGDFWAGKVQLMEKVTLPLQYQIMEETGRMDNFRIAASKISGEFSGFFFNDTDIYKWIEAVSYLLAGNRNEKLERLVDEVIEEIKLAQDEDGYLDTYFTLSRKPDRWTNLKDMHELYCAGHLFQAAIAHHRATGKSSLLDVAIRFAEHIASVFGPRKRKGVPGHPEVEMALVELYRETGERKYLDLARFFIDERGKGLIGGNTYHIDHKPFRELDEIVGHAVRSLYLNCGAADLYMEIGDKGLWNALERLWIDLVTRKMYVTGGAGARHEGEAFGEAYELPNEKAYAETCAAIASFMWNYRMLLVSGESRFSDLMELVLYNGILPGISLDGKEYFYVNPLADRGGHRRQRWFACACCPPNVARTLTALPGYLYALSPEGIWVNLYASNVAELEVAGSRVKIEEKTRYPWEGLVEFKVSGNVSCSLYLRKPEWCREFSVSVNGKVVEPVLENGYLKISKNWHDGDTVSLNLAMDSELLESHPRVQDNVGRVAIRRGPIIYCVEAEDNPGMDVWDLEISRDRDLKAEHRDILGGVVAIRGKGYVADPNAWERLYLTIKEANNFRKEVEFTAIPYYAWANRTPGPMEVWIKAR</sequence>
<dbReference type="RefSeq" id="WP_369018494.1">
    <property type="nucleotide sequence ID" value="NZ_CP121689.1"/>
</dbReference>
<protein>
    <submittedName>
        <fullName evidence="4">Glycoside hydrolase family 127 protein</fullName>
    </submittedName>
</protein>
<reference evidence="4 5" key="1">
    <citation type="submission" date="2023-03" db="EMBL/GenBank/DDBJ databases">
        <title>Novel Species.</title>
        <authorList>
            <person name="Ma S."/>
        </authorList>
    </citation>
    <scope>NUCLEOTIDE SEQUENCE [LARGE SCALE GENOMIC DNA]</scope>
    <source>
        <strain evidence="4 5">B11</strain>
    </source>
</reference>
<dbReference type="Pfam" id="PF20736">
    <property type="entry name" value="Glyco_hydro127M"/>
    <property type="match status" value="1"/>
</dbReference>
<dbReference type="Proteomes" id="UP001461341">
    <property type="component" value="Chromosome"/>
</dbReference>
<dbReference type="InterPro" id="IPR008928">
    <property type="entry name" value="6-hairpin_glycosidase_sf"/>
</dbReference>
<keyword evidence="5" id="KW-1185">Reference proteome</keyword>
<keyword evidence="4" id="KW-0378">Hydrolase</keyword>
<accession>A0ABZ2YBF2</accession>
<dbReference type="InterPro" id="IPR049174">
    <property type="entry name" value="Beta-AFase-like"/>
</dbReference>
<dbReference type="PANTHER" id="PTHR43465:SF2">
    <property type="entry name" value="DUF1680 DOMAIN PROTEIN (AFU_ORTHOLOGUE AFUA_1G08910)"/>
    <property type="match status" value="1"/>
</dbReference>
<evidence type="ECO:0000259" key="2">
    <source>
        <dbReference type="Pfam" id="PF20736"/>
    </source>
</evidence>
<dbReference type="Pfam" id="PF20737">
    <property type="entry name" value="Glyco_hydro127C"/>
    <property type="match status" value="1"/>
</dbReference>
<gene>
    <name evidence="4" type="ORF">QBE54_00970</name>
</gene>
<dbReference type="SUPFAM" id="SSF48208">
    <property type="entry name" value="Six-hairpin glycosidases"/>
    <property type="match status" value="1"/>
</dbReference>
<dbReference type="InterPro" id="IPR012878">
    <property type="entry name" value="Beta-AFase-like_GH127_cat"/>
</dbReference>
<feature type="domain" description="Non-reducing end beta-L-arabinofuranosidase-like GH127 C-terminal" evidence="3">
    <location>
        <begin position="504"/>
        <end position="616"/>
    </location>
</feature>
<dbReference type="EMBL" id="CP121689">
    <property type="protein sequence ID" value="WZL76336.1"/>
    <property type="molecule type" value="Genomic_DNA"/>
</dbReference>
<dbReference type="Pfam" id="PF07944">
    <property type="entry name" value="Beta-AFase-like_GH127_cat"/>
    <property type="match status" value="1"/>
</dbReference>
<evidence type="ECO:0000313" key="5">
    <source>
        <dbReference type="Proteomes" id="UP001461341"/>
    </source>
</evidence>
<evidence type="ECO:0000313" key="4">
    <source>
        <dbReference type="EMBL" id="WZL76336.1"/>
    </source>
</evidence>
<feature type="domain" description="Non-reducing end beta-L-arabinofuranosidase-like GH127 middle" evidence="2">
    <location>
        <begin position="407"/>
        <end position="500"/>
    </location>
</feature>
<dbReference type="InterPro" id="IPR049049">
    <property type="entry name" value="Beta-AFase-like_GH127_C"/>
</dbReference>
<dbReference type="PANTHER" id="PTHR43465">
    <property type="entry name" value="DUF1680 DOMAIN PROTEIN (AFU_ORTHOLOGUE AFUA_1G08910)"/>
    <property type="match status" value="1"/>
</dbReference>
<feature type="domain" description="Non-reducing end beta-L-arabinofuranosidase-like GH127 catalytic" evidence="1">
    <location>
        <begin position="24"/>
        <end position="396"/>
    </location>
</feature>
<proteinExistence type="predicted"/>
<dbReference type="GO" id="GO:0016787">
    <property type="term" value="F:hydrolase activity"/>
    <property type="evidence" value="ECO:0007669"/>
    <property type="project" value="UniProtKB-KW"/>
</dbReference>
<organism evidence="4 5">
    <name type="scientific">Thermatribacter velox</name>
    <dbReference type="NCBI Taxonomy" id="3039681"/>
    <lineage>
        <taxon>Bacteria</taxon>
        <taxon>Pseudomonadati</taxon>
        <taxon>Atribacterota</taxon>
        <taxon>Atribacteria</taxon>
        <taxon>Atribacterales</taxon>
        <taxon>Thermatribacteraceae</taxon>
        <taxon>Thermatribacter</taxon>
    </lineage>
</organism>